<dbReference type="InterPro" id="IPR019734">
    <property type="entry name" value="TPR_rpt"/>
</dbReference>
<reference evidence="2 3" key="2">
    <citation type="submission" date="2018-10" db="EMBL/GenBank/DDBJ databases">
        <authorList>
            <consortium name="Pathogen Informatics"/>
        </authorList>
    </citation>
    <scope>NUCLEOTIDE SEQUENCE [LARGE SCALE GENOMIC DNA]</scope>
</reference>
<keyword evidence="3" id="KW-1185">Reference proteome</keyword>
<accession>A0A0R3UF94</accession>
<dbReference type="AlphaFoldDB" id="A0A0R3UF94"/>
<name>A0A0R3UF94_MESCO</name>
<sequence length="325" mass="36254">MLDHSPDLSDGFRGVIEKELRALTVGSTVEIEVENTCYDAVSTKSKISVHLDRLSVPQNFLPTPVADEEEKNQPKLHDNPQAGGHAEHTITTNNCAWRVLTSRLWLARAIALKARGTHLLTETHGSLEPFAPSRLEAAFRCYSRALQLVTLLSVVARLPANEEEEEEEEKSCEMFVGFEDGEYIDMDSCSPIDFDPLQDKFELDALAKLHFSLLSNMALCQLKAGSLGFAVKQCTTALDMAPDDDTLLAEEHVEHRISLKEVEKVLYRRALAYSMLDLLDEGIADTQRVLRLNPANQAACRLYADLKSRVSALNSKLAERLKKAF</sequence>
<organism evidence="4">
    <name type="scientific">Mesocestoides corti</name>
    <name type="common">Flatworm</name>
    <dbReference type="NCBI Taxonomy" id="53468"/>
    <lineage>
        <taxon>Eukaryota</taxon>
        <taxon>Metazoa</taxon>
        <taxon>Spiralia</taxon>
        <taxon>Lophotrochozoa</taxon>
        <taxon>Platyhelminthes</taxon>
        <taxon>Cestoda</taxon>
        <taxon>Eucestoda</taxon>
        <taxon>Cyclophyllidea</taxon>
        <taxon>Mesocestoididae</taxon>
        <taxon>Mesocestoides</taxon>
    </lineage>
</organism>
<evidence type="ECO:0000313" key="3">
    <source>
        <dbReference type="Proteomes" id="UP000267029"/>
    </source>
</evidence>
<dbReference type="InterPro" id="IPR052769">
    <property type="entry name" value="TPR_domain_protein"/>
</dbReference>
<dbReference type="Gene3D" id="1.25.40.10">
    <property type="entry name" value="Tetratricopeptide repeat domain"/>
    <property type="match status" value="1"/>
</dbReference>
<dbReference type="Proteomes" id="UP000267029">
    <property type="component" value="Unassembled WGS sequence"/>
</dbReference>
<evidence type="ECO:0000256" key="1">
    <source>
        <dbReference type="SAM" id="MobiDB-lite"/>
    </source>
</evidence>
<evidence type="ECO:0000313" key="4">
    <source>
        <dbReference type="WBParaSite" id="MCOS_0000575401-mRNA-1"/>
    </source>
</evidence>
<dbReference type="SMART" id="SM00028">
    <property type="entry name" value="TPR"/>
    <property type="match status" value="2"/>
</dbReference>
<proteinExistence type="predicted"/>
<dbReference type="EMBL" id="UXSR01005211">
    <property type="protein sequence ID" value="VDD79752.1"/>
    <property type="molecule type" value="Genomic_DNA"/>
</dbReference>
<reference evidence="4" key="1">
    <citation type="submission" date="2016-04" db="UniProtKB">
        <authorList>
            <consortium name="WormBaseParasite"/>
        </authorList>
    </citation>
    <scope>IDENTIFICATION</scope>
</reference>
<gene>
    <name evidence="2" type="ORF">MCOS_LOCUS5755</name>
</gene>
<dbReference type="STRING" id="53468.A0A0R3UF94"/>
<dbReference type="WBParaSite" id="MCOS_0000575401-mRNA-1">
    <property type="protein sequence ID" value="MCOS_0000575401-mRNA-1"/>
    <property type="gene ID" value="MCOS_0000575401"/>
</dbReference>
<dbReference type="InterPro" id="IPR011990">
    <property type="entry name" value="TPR-like_helical_dom_sf"/>
</dbReference>
<protein>
    <submittedName>
        <fullName evidence="4">TPR_REGION domain-containing protein</fullName>
    </submittedName>
</protein>
<dbReference type="PANTHER" id="PTHR46014:SF1">
    <property type="entry name" value="TETRATRICOPEPTIDE REPEAT PROTEIN 1"/>
    <property type="match status" value="1"/>
</dbReference>
<evidence type="ECO:0000313" key="2">
    <source>
        <dbReference type="EMBL" id="VDD79752.1"/>
    </source>
</evidence>
<dbReference type="OrthoDB" id="286395at2759"/>
<dbReference type="PANTHER" id="PTHR46014">
    <property type="entry name" value="TETRATRICOPEPTIDE REPEAT PROTEIN 1"/>
    <property type="match status" value="1"/>
</dbReference>
<feature type="region of interest" description="Disordered" evidence="1">
    <location>
        <begin position="65"/>
        <end position="88"/>
    </location>
</feature>
<dbReference type="SUPFAM" id="SSF48452">
    <property type="entry name" value="TPR-like"/>
    <property type="match status" value="1"/>
</dbReference>